<feature type="chain" id="PRO_5032603335" evidence="1">
    <location>
        <begin position="27"/>
        <end position="69"/>
    </location>
</feature>
<keyword evidence="3" id="KW-1185">Reference proteome</keyword>
<gene>
    <name evidence="2" type="ORF">GGR28_000154</name>
</gene>
<feature type="signal peptide" evidence="1">
    <location>
        <begin position="1"/>
        <end position="26"/>
    </location>
</feature>
<evidence type="ECO:0000313" key="2">
    <source>
        <dbReference type="EMBL" id="MBB4077553.1"/>
    </source>
</evidence>
<dbReference type="PROSITE" id="PS51257">
    <property type="entry name" value="PROKAR_LIPOPROTEIN"/>
    <property type="match status" value="1"/>
</dbReference>
<reference evidence="2 3" key="1">
    <citation type="submission" date="2020-08" db="EMBL/GenBank/DDBJ databases">
        <title>Genomic Encyclopedia of Type Strains, Phase IV (KMG-IV): sequencing the most valuable type-strain genomes for metagenomic binning, comparative biology and taxonomic classification.</title>
        <authorList>
            <person name="Goeker M."/>
        </authorList>
    </citation>
    <scope>NUCLEOTIDE SEQUENCE [LARGE SCALE GENOMIC DNA]</scope>
    <source>
        <strain evidence="2 3">DSM 105137</strain>
    </source>
</reference>
<proteinExistence type="predicted"/>
<evidence type="ECO:0000313" key="3">
    <source>
        <dbReference type="Proteomes" id="UP000576209"/>
    </source>
</evidence>
<dbReference type="EMBL" id="JACIFF010000001">
    <property type="protein sequence ID" value="MBB4077553.1"/>
    <property type="molecule type" value="Genomic_DNA"/>
</dbReference>
<comment type="caution">
    <text evidence="2">The sequence shown here is derived from an EMBL/GenBank/DDBJ whole genome shotgun (WGS) entry which is preliminary data.</text>
</comment>
<name>A0A840E0T3_9BACT</name>
<keyword evidence="1" id="KW-0732">Signal</keyword>
<accession>A0A840E0T3</accession>
<dbReference type="AlphaFoldDB" id="A0A840E0T3"/>
<dbReference type="Proteomes" id="UP000576209">
    <property type="component" value="Unassembled WGS sequence"/>
</dbReference>
<protein>
    <submittedName>
        <fullName evidence="2">Uncharacterized protein</fullName>
    </submittedName>
</protein>
<dbReference type="RefSeq" id="WP_183493813.1">
    <property type="nucleotide sequence ID" value="NZ_JACIFF010000001.1"/>
</dbReference>
<organism evidence="2 3">
    <name type="scientific">Neolewinella aquimaris</name>
    <dbReference type="NCBI Taxonomy" id="1835722"/>
    <lineage>
        <taxon>Bacteria</taxon>
        <taxon>Pseudomonadati</taxon>
        <taxon>Bacteroidota</taxon>
        <taxon>Saprospiria</taxon>
        <taxon>Saprospirales</taxon>
        <taxon>Lewinellaceae</taxon>
        <taxon>Neolewinella</taxon>
    </lineage>
</organism>
<sequence>MANAKFKLFSVLVCLLIISASCSGFLAGRTVRLQQEGKFDQLQQVSERVVSNATLIHRGVEVIKRVMLR</sequence>
<evidence type="ECO:0000256" key="1">
    <source>
        <dbReference type="SAM" id="SignalP"/>
    </source>
</evidence>